<evidence type="ECO:0000313" key="3">
    <source>
        <dbReference type="Proteomes" id="UP000198967"/>
    </source>
</evidence>
<dbReference type="InterPro" id="IPR039536">
    <property type="entry name" value="TetR_C_Proteobacteria"/>
</dbReference>
<dbReference type="AlphaFoldDB" id="A0A1G7E3J6"/>
<accession>A0A1G7E3J6</accession>
<feature type="domain" description="Transcriptional regulator TetR C-terminal Proteobacteria type" evidence="1">
    <location>
        <begin position="9"/>
        <end position="70"/>
    </location>
</feature>
<reference evidence="2 3" key="1">
    <citation type="submission" date="2016-10" db="EMBL/GenBank/DDBJ databases">
        <authorList>
            <person name="de Groot N.N."/>
        </authorList>
    </citation>
    <scope>NUCLEOTIDE SEQUENCE [LARGE SCALE GENOMIC DNA]</scope>
    <source>
        <strain evidence="2 3">CGMCC 4.3143</strain>
    </source>
</reference>
<dbReference type="Proteomes" id="UP000198967">
    <property type="component" value="Unassembled WGS sequence"/>
</dbReference>
<dbReference type="Gene3D" id="1.10.357.10">
    <property type="entry name" value="Tetracycline Repressor, domain 2"/>
    <property type="match status" value="1"/>
</dbReference>
<evidence type="ECO:0000259" key="1">
    <source>
        <dbReference type="Pfam" id="PF14246"/>
    </source>
</evidence>
<dbReference type="Pfam" id="PF14246">
    <property type="entry name" value="TetR_C_7"/>
    <property type="match status" value="1"/>
</dbReference>
<name>A0A1G7E3J6_PSEOR</name>
<protein>
    <submittedName>
        <fullName evidence="2">AefR-like transcriptional repressor, C-terminal region</fullName>
    </submittedName>
</protein>
<dbReference type="RefSeq" id="WP_218129672.1">
    <property type="nucleotide sequence ID" value="NZ_FNBE01000001.1"/>
</dbReference>
<organism evidence="2 3">
    <name type="scientific">Pseudonocardia oroxyli</name>
    <dbReference type="NCBI Taxonomy" id="366584"/>
    <lineage>
        <taxon>Bacteria</taxon>
        <taxon>Bacillati</taxon>
        <taxon>Actinomycetota</taxon>
        <taxon>Actinomycetes</taxon>
        <taxon>Pseudonocardiales</taxon>
        <taxon>Pseudonocardiaceae</taxon>
        <taxon>Pseudonocardia</taxon>
    </lineage>
</organism>
<evidence type="ECO:0000313" key="2">
    <source>
        <dbReference type="EMBL" id="SDE58277.1"/>
    </source>
</evidence>
<dbReference type="STRING" id="366584.SAMN05216377_101242"/>
<proteinExistence type="predicted"/>
<keyword evidence="3" id="KW-1185">Reference proteome</keyword>
<gene>
    <name evidence="2" type="ORF">SAMN05216377_101242</name>
</gene>
<dbReference type="EMBL" id="FNBE01000001">
    <property type="protein sequence ID" value="SDE58277.1"/>
    <property type="molecule type" value="Genomic_DNA"/>
</dbReference>
<sequence length="72" mass="7712">MPSRRRRARLLALSVGGHLRISDPAVAEHLGSLLTGGLDGRTRFGTRPLSEAELAEISRTAVDTFLRAFGPG</sequence>